<proteinExistence type="predicted"/>
<dbReference type="Proteomes" id="UP000814033">
    <property type="component" value="Unassembled WGS sequence"/>
</dbReference>
<gene>
    <name evidence="1" type="ORF">FA95DRAFT_1230966</name>
</gene>
<dbReference type="EMBL" id="MU275906">
    <property type="protein sequence ID" value="KAI0047330.1"/>
    <property type="molecule type" value="Genomic_DNA"/>
</dbReference>
<keyword evidence="2" id="KW-1185">Reference proteome</keyword>
<organism evidence="1 2">
    <name type="scientific">Auriscalpium vulgare</name>
    <dbReference type="NCBI Taxonomy" id="40419"/>
    <lineage>
        <taxon>Eukaryota</taxon>
        <taxon>Fungi</taxon>
        <taxon>Dikarya</taxon>
        <taxon>Basidiomycota</taxon>
        <taxon>Agaricomycotina</taxon>
        <taxon>Agaricomycetes</taxon>
        <taxon>Russulales</taxon>
        <taxon>Auriscalpiaceae</taxon>
        <taxon>Auriscalpium</taxon>
    </lineage>
</organism>
<accession>A0ACB8RTE9</accession>
<evidence type="ECO:0000313" key="2">
    <source>
        <dbReference type="Proteomes" id="UP000814033"/>
    </source>
</evidence>
<protein>
    <submittedName>
        <fullName evidence="1">Uncharacterized protein</fullName>
    </submittedName>
</protein>
<evidence type="ECO:0000313" key="1">
    <source>
        <dbReference type="EMBL" id="KAI0047330.1"/>
    </source>
</evidence>
<reference evidence="1" key="2">
    <citation type="journal article" date="2022" name="New Phytol.">
        <title>Evolutionary transition to the ectomycorrhizal habit in the genomes of a hyperdiverse lineage of mushroom-forming fungi.</title>
        <authorList>
            <person name="Looney B."/>
            <person name="Miyauchi S."/>
            <person name="Morin E."/>
            <person name="Drula E."/>
            <person name="Courty P.E."/>
            <person name="Kohler A."/>
            <person name="Kuo A."/>
            <person name="LaButti K."/>
            <person name="Pangilinan J."/>
            <person name="Lipzen A."/>
            <person name="Riley R."/>
            <person name="Andreopoulos W."/>
            <person name="He G."/>
            <person name="Johnson J."/>
            <person name="Nolan M."/>
            <person name="Tritt A."/>
            <person name="Barry K.W."/>
            <person name="Grigoriev I.V."/>
            <person name="Nagy L.G."/>
            <person name="Hibbett D."/>
            <person name="Henrissat B."/>
            <person name="Matheny P.B."/>
            <person name="Labbe J."/>
            <person name="Martin F.M."/>
        </authorList>
    </citation>
    <scope>NUCLEOTIDE SEQUENCE</scope>
    <source>
        <strain evidence="1">FP105234-sp</strain>
    </source>
</reference>
<comment type="caution">
    <text evidence="1">The sequence shown here is derived from an EMBL/GenBank/DDBJ whole genome shotgun (WGS) entry which is preliminary data.</text>
</comment>
<sequence>MPPARGPINFSTLRIGQLQSTVSWLIGLVDQGPVDAPDDGVVDTPPRHHFLLLCDHTETDHLYVWHRRHRPTTYHNPSSATPAAWAPRPLPASLSFTTAFTPYTASLAPALATLPAPMTYNIRPLEGARVNAASSVGMANSLRQRGNEAYAARNPKEALVSYTMAVTTLAMAVALLEGHGAVEIAPLHAQLAVCLANRAAAFLLEGPDMDTQRALSDGMSAERADAGYVKGYLRQMRAHLLLGDVVQARSALERASRQARGADVQIVADALAALSKST</sequence>
<name>A0ACB8RTE9_9AGAM</name>
<reference evidence="1" key="1">
    <citation type="submission" date="2021-02" db="EMBL/GenBank/DDBJ databases">
        <authorList>
            <consortium name="DOE Joint Genome Institute"/>
            <person name="Ahrendt S."/>
            <person name="Looney B.P."/>
            <person name="Miyauchi S."/>
            <person name="Morin E."/>
            <person name="Drula E."/>
            <person name="Courty P.E."/>
            <person name="Chicoki N."/>
            <person name="Fauchery L."/>
            <person name="Kohler A."/>
            <person name="Kuo A."/>
            <person name="Labutti K."/>
            <person name="Pangilinan J."/>
            <person name="Lipzen A."/>
            <person name="Riley R."/>
            <person name="Andreopoulos W."/>
            <person name="He G."/>
            <person name="Johnson J."/>
            <person name="Barry K.W."/>
            <person name="Grigoriev I.V."/>
            <person name="Nagy L."/>
            <person name="Hibbett D."/>
            <person name="Henrissat B."/>
            <person name="Matheny P.B."/>
            <person name="Labbe J."/>
            <person name="Martin F."/>
        </authorList>
    </citation>
    <scope>NUCLEOTIDE SEQUENCE</scope>
    <source>
        <strain evidence="1">FP105234-sp</strain>
    </source>
</reference>